<gene>
    <name evidence="3" type="ORF">HH212_13705</name>
</gene>
<dbReference type="InterPro" id="IPR021136">
    <property type="entry name" value="Flagellar_hook_control-like_C"/>
</dbReference>
<accession>A0A7Z2VX91</accession>
<dbReference type="RefSeq" id="WP_170202981.1">
    <property type="nucleotide sequence ID" value="NZ_CP051685.1"/>
</dbReference>
<protein>
    <submittedName>
        <fullName evidence="3">Flagellar hook-length control protein FliK</fullName>
    </submittedName>
</protein>
<feature type="region of interest" description="Disordered" evidence="1">
    <location>
        <begin position="284"/>
        <end position="305"/>
    </location>
</feature>
<keyword evidence="4" id="KW-1185">Reference proteome</keyword>
<evidence type="ECO:0000313" key="4">
    <source>
        <dbReference type="Proteomes" id="UP000502415"/>
    </source>
</evidence>
<feature type="compositionally biased region" description="Gly residues" evidence="1">
    <location>
        <begin position="291"/>
        <end position="305"/>
    </location>
</feature>
<keyword evidence="3" id="KW-0966">Cell projection</keyword>
<evidence type="ECO:0000259" key="2">
    <source>
        <dbReference type="Pfam" id="PF02120"/>
    </source>
</evidence>
<dbReference type="Gene3D" id="3.30.750.140">
    <property type="match status" value="1"/>
</dbReference>
<keyword evidence="3" id="KW-0969">Cilium</keyword>
<evidence type="ECO:0000256" key="1">
    <source>
        <dbReference type="SAM" id="MobiDB-lite"/>
    </source>
</evidence>
<dbReference type="InterPro" id="IPR038610">
    <property type="entry name" value="FliK-like_C_sf"/>
</dbReference>
<evidence type="ECO:0000313" key="3">
    <source>
        <dbReference type="EMBL" id="QJE00951.1"/>
    </source>
</evidence>
<dbReference type="Proteomes" id="UP000502415">
    <property type="component" value="Chromosome"/>
</dbReference>
<sequence>MLPRDASLAQVARTAPLGPLVPVGDARLQAFQRAFAGMVGQSMQAEVMSTLPDGSHIVRVNDMAARMQLPAGAQAGSQVPLTLVSLNPRPTFQVDTGRAAPAFAEAAPPPEGTPSAAPAYLEGKEAAALMRTSGLLAQAKTVGQLGSGAASDANTSISRAGKLLGDVIAAAQKADAPATAAVGRTPLLPGPMLEPAAIAAALEDGMGKSGLFYESHVAEWAQGARALAELKAEPQAQGRMSSPLEPATAQFINLQLNAHEQARVAWQGQLWPGQELRWEIERDPGERDASGGQGRADGGADGAGGTWQSSLRLRFGELGEVSARVVLSGDQLHIRLDAASADAGARMQAGRARLETALDAAGVPLSTLAIHAAPSAAPAAPDGAADTGAAPDAAPDAATASA</sequence>
<reference evidence="3 4" key="1">
    <citation type="submission" date="2020-04" db="EMBL/GenBank/DDBJ databases">
        <title>Genome sequencing of novel species.</title>
        <authorList>
            <person name="Heo J."/>
            <person name="Kim S.-J."/>
            <person name="Kim J.-S."/>
            <person name="Hong S.-B."/>
            <person name="Kwon S.-W."/>
        </authorList>
    </citation>
    <scope>NUCLEOTIDE SEQUENCE [LARGE SCALE GENOMIC DNA]</scope>
    <source>
        <strain evidence="3 4">GN2-R2</strain>
    </source>
</reference>
<dbReference type="EMBL" id="CP051685">
    <property type="protein sequence ID" value="QJE00951.1"/>
    <property type="molecule type" value="Genomic_DNA"/>
</dbReference>
<dbReference type="Pfam" id="PF02120">
    <property type="entry name" value="Flg_hook"/>
    <property type="match status" value="1"/>
</dbReference>
<name>A0A7Z2VX91_9BURK</name>
<keyword evidence="3" id="KW-0282">Flagellum</keyword>
<feature type="region of interest" description="Disordered" evidence="1">
    <location>
        <begin position="374"/>
        <end position="402"/>
    </location>
</feature>
<proteinExistence type="predicted"/>
<dbReference type="AlphaFoldDB" id="A0A7Z2VX91"/>
<feature type="domain" description="Flagellar hook-length control protein-like C-terminal" evidence="2">
    <location>
        <begin position="303"/>
        <end position="371"/>
    </location>
</feature>
<organism evidence="3 4">
    <name type="scientific">Massilia forsythiae</name>
    <dbReference type="NCBI Taxonomy" id="2728020"/>
    <lineage>
        <taxon>Bacteria</taxon>
        <taxon>Pseudomonadati</taxon>
        <taxon>Pseudomonadota</taxon>
        <taxon>Betaproteobacteria</taxon>
        <taxon>Burkholderiales</taxon>
        <taxon>Oxalobacteraceae</taxon>
        <taxon>Telluria group</taxon>
        <taxon>Massilia</taxon>
    </lineage>
</organism>
<dbReference type="KEGG" id="mfy:HH212_13705"/>